<dbReference type="GO" id="GO:0005886">
    <property type="term" value="C:plasma membrane"/>
    <property type="evidence" value="ECO:0007669"/>
    <property type="project" value="UniProtKB-SubCell"/>
</dbReference>
<keyword evidence="4" id="KW-0997">Cell inner membrane</keyword>
<evidence type="ECO:0000259" key="17">
    <source>
        <dbReference type="Pfam" id="PF03717"/>
    </source>
</evidence>
<dbReference type="AlphaFoldDB" id="A0A932CQC8"/>
<evidence type="ECO:0000256" key="7">
    <source>
        <dbReference type="ARBA" id="ARBA00022692"/>
    </source>
</evidence>
<dbReference type="GO" id="GO:0006508">
    <property type="term" value="P:proteolysis"/>
    <property type="evidence" value="ECO:0007669"/>
    <property type="project" value="UniProtKB-KW"/>
</dbReference>
<dbReference type="InterPro" id="IPR017790">
    <property type="entry name" value="Penicillin-binding_protein_2"/>
</dbReference>
<dbReference type="PANTHER" id="PTHR30627:SF2">
    <property type="entry name" value="PEPTIDOGLYCAN D,D-TRANSPEPTIDASE MRDA"/>
    <property type="match status" value="1"/>
</dbReference>
<dbReference type="EC" id="3.4.16.4" evidence="18"/>
<evidence type="ECO:0000259" key="16">
    <source>
        <dbReference type="Pfam" id="PF00905"/>
    </source>
</evidence>
<keyword evidence="3" id="KW-1003">Cell membrane</keyword>
<dbReference type="Pfam" id="PF03717">
    <property type="entry name" value="PBP_dimer"/>
    <property type="match status" value="1"/>
</dbReference>
<dbReference type="Gene3D" id="3.30.1390.30">
    <property type="entry name" value="Penicillin-binding protein 2a, domain 3"/>
    <property type="match status" value="1"/>
</dbReference>
<keyword evidence="6" id="KW-0645">Protease</keyword>
<dbReference type="GO" id="GO:0009252">
    <property type="term" value="P:peptidoglycan biosynthetic process"/>
    <property type="evidence" value="ECO:0007669"/>
    <property type="project" value="UniProtKB-KW"/>
</dbReference>
<keyword evidence="10" id="KW-0573">Peptidoglycan synthesis</keyword>
<reference evidence="18" key="1">
    <citation type="submission" date="2020-07" db="EMBL/GenBank/DDBJ databases">
        <title>Huge and variable diversity of episymbiotic CPR bacteria and DPANN archaea in groundwater ecosystems.</title>
        <authorList>
            <person name="He C.Y."/>
            <person name="Keren R."/>
            <person name="Whittaker M."/>
            <person name="Farag I.F."/>
            <person name="Doudna J."/>
            <person name="Cate J.H.D."/>
            <person name="Banfield J.F."/>
        </authorList>
    </citation>
    <scope>NUCLEOTIDE SEQUENCE</scope>
    <source>
        <strain evidence="18">NC_groundwater_672_Ag_B-0.1um_62_36</strain>
    </source>
</reference>
<organism evidence="18 19">
    <name type="scientific">Tectimicrobiota bacterium</name>
    <dbReference type="NCBI Taxonomy" id="2528274"/>
    <lineage>
        <taxon>Bacteria</taxon>
        <taxon>Pseudomonadati</taxon>
        <taxon>Nitrospinota/Tectimicrobiota group</taxon>
        <taxon>Candidatus Tectimicrobiota</taxon>
    </lineage>
</organism>
<evidence type="ECO:0000256" key="9">
    <source>
        <dbReference type="ARBA" id="ARBA00022960"/>
    </source>
</evidence>
<evidence type="ECO:0000256" key="13">
    <source>
        <dbReference type="ARBA" id="ARBA00023316"/>
    </source>
</evidence>
<dbReference type="InterPro" id="IPR001460">
    <property type="entry name" value="PCN-bd_Tpept"/>
</dbReference>
<evidence type="ECO:0000256" key="15">
    <source>
        <dbReference type="SAM" id="Phobius"/>
    </source>
</evidence>
<name>A0A932CQC8_UNCTE</name>
<feature type="compositionally biased region" description="Basic and acidic residues" evidence="14">
    <location>
        <begin position="639"/>
        <end position="649"/>
    </location>
</feature>
<keyword evidence="5 18" id="KW-0121">Carboxypeptidase</keyword>
<dbReference type="PANTHER" id="PTHR30627">
    <property type="entry name" value="PEPTIDOGLYCAN D,D-TRANSPEPTIDASE"/>
    <property type="match status" value="1"/>
</dbReference>
<evidence type="ECO:0000256" key="10">
    <source>
        <dbReference type="ARBA" id="ARBA00022984"/>
    </source>
</evidence>
<dbReference type="GO" id="GO:0009002">
    <property type="term" value="F:serine-type D-Ala-D-Ala carboxypeptidase activity"/>
    <property type="evidence" value="ECO:0007669"/>
    <property type="project" value="UniProtKB-EC"/>
</dbReference>
<evidence type="ECO:0000256" key="8">
    <source>
        <dbReference type="ARBA" id="ARBA00022801"/>
    </source>
</evidence>
<dbReference type="InterPro" id="IPR036138">
    <property type="entry name" value="PBP_dimer_sf"/>
</dbReference>
<evidence type="ECO:0000256" key="6">
    <source>
        <dbReference type="ARBA" id="ARBA00022670"/>
    </source>
</evidence>
<evidence type="ECO:0000256" key="4">
    <source>
        <dbReference type="ARBA" id="ARBA00022519"/>
    </source>
</evidence>
<evidence type="ECO:0000313" key="19">
    <source>
        <dbReference type="Proteomes" id="UP000769766"/>
    </source>
</evidence>
<dbReference type="SUPFAM" id="SSF56601">
    <property type="entry name" value="beta-lactamase/transpeptidase-like"/>
    <property type="match status" value="1"/>
</dbReference>
<dbReference type="GO" id="GO:0071555">
    <property type="term" value="P:cell wall organization"/>
    <property type="evidence" value="ECO:0007669"/>
    <property type="project" value="UniProtKB-KW"/>
</dbReference>
<keyword evidence="11 15" id="KW-1133">Transmembrane helix</keyword>
<evidence type="ECO:0000256" key="12">
    <source>
        <dbReference type="ARBA" id="ARBA00023136"/>
    </source>
</evidence>
<feature type="compositionally biased region" description="Basic and acidic residues" evidence="14">
    <location>
        <begin position="730"/>
        <end position="742"/>
    </location>
</feature>
<protein>
    <submittedName>
        <fullName evidence="18">Penicillin-binding protein 2</fullName>
        <ecNumber evidence="18">3.4.16.4</ecNumber>
    </submittedName>
</protein>
<keyword evidence="12 15" id="KW-0472">Membrane</keyword>
<dbReference type="GO" id="GO:0071972">
    <property type="term" value="F:peptidoglycan L,D-transpeptidase activity"/>
    <property type="evidence" value="ECO:0007669"/>
    <property type="project" value="TreeGrafter"/>
</dbReference>
<keyword evidence="8 18" id="KW-0378">Hydrolase</keyword>
<dbReference type="SUPFAM" id="SSF56519">
    <property type="entry name" value="Penicillin binding protein dimerisation domain"/>
    <property type="match status" value="1"/>
</dbReference>
<sequence>MADWKAFYATGIAGLKARLFLLRGGIFLLFVLLLLRLWHLQVINGGEFRKMAENNRVRAITVQGPRGILYDRHKRVIASSRPAFNLTVVPDDLQDLDAILRLFKGHIDLDLEEVKKKVKSAYLYASLVLKRDISRQELAFIEEHKIYLPGINLQIQPLRYYRYNDLASHILGYLGEISDRQLKAQSDGEYRMGDMIGQYGLEKELEPFLKGMRADRLLEVDALGRELKLLRPEQFVPGRSMVLTLDLDIQQAAEELLAATGKAGAVVVLNPSTGEVLAMASKPSFDPNLFPSGVPRKAWSGLIRDKKHPLQNRAVQGIYPPGSVFKIIMATAGLELGLIRPDTAVYCPGSFYFGGRSFRCWRKRGHGTVSLHRALVESCDVYFYQLGRRLGIDNIAKYSHLYGFGERSGVGLDHEKTGTVPSTAWKRKRFRQPWYPGETISVAIGQGYNQMTPIQMAVMMSVVANGGKVYRPHLVKRVEAPDGRVVKEAKPDLRWKLPVKPENLELIQKALRGVVHEPGGTASKARSTQPGVEVAGKTGTAQTIGGEKYGMKGIETEDHAWFVAYAPFKDPQMAMTVLVEHGGHGGSAAAPIAGAIIERYFALHPLPGMPRPAEAKPAPVPGQPRAGMGPGQGVSPEAAKPRAGGEKPHLPPKTVKAQKPAQDKKVVKSPAKPSVAKPFAGMSQDPKNKKKGVGPSHPSPKTGKAPGLRKSPPVSQGREGSPRGEVPPRVIEEREVGPEEGD</sequence>
<comment type="caution">
    <text evidence="18">The sequence shown here is derived from an EMBL/GenBank/DDBJ whole genome shotgun (WGS) entry which is preliminary data.</text>
</comment>
<evidence type="ECO:0000256" key="5">
    <source>
        <dbReference type="ARBA" id="ARBA00022645"/>
    </source>
</evidence>
<dbReference type="InterPro" id="IPR005311">
    <property type="entry name" value="PBP_dimer"/>
</dbReference>
<feature type="region of interest" description="Disordered" evidence="14">
    <location>
        <begin position="611"/>
        <end position="742"/>
    </location>
</feature>
<dbReference type="Gene3D" id="3.40.710.10">
    <property type="entry name" value="DD-peptidase/beta-lactamase superfamily"/>
    <property type="match status" value="1"/>
</dbReference>
<dbReference type="Gene3D" id="3.90.1310.10">
    <property type="entry name" value="Penicillin-binding protein 2a (Domain 2)"/>
    <property type="match status" value="1"/>
</dbReference>
<keyword evidence="7 15" id="KW-0812">Transmembrane</keyword>
<dbReference type="InterPro" id="IPR050515">
    <property type="entry name" value="Beta-lactam/transpept"/>
</dbReference>
<keyword evidence="9" id="KW-0133">Cell shape</keyword>
<evidence type="ECO:0000256" key="11">
    <source>
        <dbReference type="ARBA" id="ARBA00022989"/>
    </source>
</evidence>
<evidence type="ECO:0000256" key="1">
    <source>
        <dbReference type="ARBA" id="ARBA00004167"/>
    </source>
</evidence>
<dbReference type="EMBL" id="JACPRF010000344">
    <property type="protein sequence ID" value="MBI2877457.1"/>
    <property type="molecule type" value="Genomic_DNA"/>
</dbReference>
<evidence type="ECO:0000313" key="18">
    <source>
        <dbReference type="EMBL" id="MBI2877457.1"/>
    </source>
</evidence>
<comment type="subcellular location">
    <subcellularLocation>
        <location evidence="2">Cell membrane</location>
    </subcellularLocation>
    <subcellularLocation>
        <location evidence="1">Membrane</location>
        <topology evidence="1">Single-pass membrane protein</topology>
    </subcellularLocation>
</comment>
<proteinExistence type="predicted"/>
<keyword evidence="13" id="KW-0961">Cell wall biogenesis/degradation</keyword>
<evidence type="ECO:0000256" key="14">
    <source>
        <dbReference type="SAM" id="MobiDB-lite"/>
    </source>
</evidence>
<evidence type="ECO:0000256" key="2">
    <source>
        <dbReference type="ARBA" id="ARBA00004236"/>
    </source>
</evidence>
<dbReference type="GO" id="GO:0008360">
    <property type="term" value="P:regulation of cell shape"/>
    <property type="evidence" value="ECO:0007669"/>
    <property type="project" value="UniProtKB-KW"/>
</dbReference>
<dbReference type="FunFam" id="3.40.710.10:FF:000024">
    <property type="entry name" value="Penicillin-binding protein 2"/>
    <property type="match status" value="1"/>
</dbReference>
<gene>
    <name evidence="18" type="primary">mrdA</name>
    <name evidence="18" type="ORF">HYY20_11295</name>
</gene>
<dbReference type="InterPro" id="IPR012338">
    <property type="entry name" value="Beta-lactam/transpept-like"/>
</dbReference>
<dbReference type="Proteomes" id="UP000769766">
    <property type="component" value="Unassembled WGS sequence"/>
</dbReference>
<feature type="domain" description="Penicillin-binding protein dimerisation" evidence="17">
    <location>
        <begin position="62"/>
        <end position="228"/>
    </location>
</feature>
<dbReference type="GO" id="GO:0008658">
    <property type="term" value="F:penicillin binding"/>
    <property type="evidence" value="ECO:0007669"/>
    <property type="project" value="InterPro"/>
</dbReference>
<dbReference type="NCBIfam" id="TIGR03423">
    <property type="entry name" value="pbp2_mrdA"/>
    <property type="match status" value="1"/>
</dbReference>
<feature type="compositionally biased region" description="Low complexity" evidence="14">
    <location>
        <begin position="668"/>
        <end position="678"/>
    </location>
</feature>
<feature type="domain" description="Penicillin-binding protein transpeptidase" evidence="16">
    <location>
        <begin position="264"/>
        <end position="598"/>
    </location>
</feature>
<dbReference type="Pfam" id="PF00905">
    <property type="entry name" value="Transpeptidase"/>
    <property type="match status" value="1"/>
</dbReference>
<evidence type="ECO:0000256" key="3">
    <source>
        <dbReference type="ARBA" id="ARBA00022475"/>
    </source>
</evidence>
<feature type="transmembrane region" description="Helical" evidence="15">
    <location>
        <begin position="20"/>
        <end position="39"/>
    </location>
</feature>
<accession>A0A932CQC8</accession>